<dbReference type="GO" id="GO:0000272">
    <property type="term" value="P:polysaccharide catabolic process"/>
    <property type="evidence" value="ECO:0007669"/>
    <property type="project" value="UniProtKB-KW"/>
</dbReference>
<protein>
    <recommendedName>
        <fullName evidence="7">PA14 domain-containing protein</fullName>
    </recommendedName>
</protein>
<keyword evidence="3" id="KW-0732">Signal</keyword>
<dbReference type="GO" id="GO:0016798">
    <property type="term" value="F:hydrolase activity, acting on glycosyl bonds"/>
    <property type="evidence" value="ECO:0007669"/>
    <property type="project" value="UniProtKB-KW"/>
</dbReference>
<keyword evidence="2" id="KW-0624">Polysaccharide degradation</keyword>
<dbReference type="PROSITE" id="PS51820">
    <property type="entry name" value="PA14"/>
    <property type="match status" value="1"/>
</dbReference>
<keyword evidence="1" id="KW-0326">Glycosidase</keyword>
<reference evidence="6" key="1">
    <citation type="submission" date="2020-01" db="EMBL/GenBank/DDBJ databases">
        <title>Insect and environment-associated Actinomycetes.</title>
        <authorList>
            <person name="Currrie C."/>
            <person name="Chevrette M."/>
            <person name="Carlson C."/>
            <person name="Stubbendieck R."/>
            <person name="Wendt-Pienkowski E."/>
        </authorList>
    </citation>
    <scope>NUCLEOTIDE SEQUENCE</scope>
    <source>
        <strain evidence="6">SID12501</strain>
    </source>
</reference>
<dbReference type="RefSeq" id="WP_164312682.1">
    <property type="nucleotide sequence ID" value="NZ_JAAGLU010000003.1"/>
</dbReference>
<dbReference type="SUPFAM" id="SSF49265">
    <property type="entry name" value="Fibronectin type III"/>
    <property type="match status" value="1"/>
</dbReference>
<keyword evidence="1" id="KW-0378">Hydrolase</keyword>
<sequence length="678" mass="72569">MNITRRTTATTVTAVALATAGSLLTVVIAPAASAAPTCNSPVFKRQFFANTAFSGTPKKTDCDAAIAENWGAKAPAAGLPKDNFGVRWTVTRDFGSGGPFALTASGTDGIRVYLDNSLKINLWSNTTGSHSKTVNVTIPKGKHTLRVDYVNWTGAAKVDVGYAPRTSATVDKIKPLAPTSVRAVYVPDGRAAYTDLAWSANKEMDLTGYRVYRQLQGTGTWTKVATTTATERTAGDQPPLTGQSYAYEVRAYDKAGNESAGSIDQVIITDDRIAPAAAVLTATAVEASNNLTWTAPADAVRYRVYRKAESETSYTRIAETTAKRYADTEAEYGAAYDYKVDALDAAKNARSSNVVRSTRSILPPQNVTATVPDYGAVFTWTEAPGGDTADYDVYRSTSSPVETTYEDPINCSSRKTRTDTAGNKVRTCVDYDGDRGTAYHYVMTRKNTAGRWSTGSAEMTITRPGDEIPPPPVTNLTSDPLEYGFKLDWDDSTAADLKEYQVWEYFSCCTPDHLGTVPAGTSEFVVGPEAANGGSHTYVVIPTDIYDNSADWTGAYWDSPVSTVTGAELDLRPTTVPEDTAPCSLTTFTTLGDEGGMYIDCADSVATEAVGINVHRWDRATSTYVRVTDVPLAPTATSYIDHTVPHGTTVYYLLSVVAADGSETFSNVGSSVSLPNGA</sequence>
<name>A0A6B3BFK7_9ACTN</name>
<evidence type="ECO:0008006" key="7">
    <source>
        <dbReference type="Google" id="ProtNLM"/>
    </source>
</evidence>
<comment type="caution">
    <text evidence="6">The sequence shown here is derived from an EMBL/GenBank/DDBJ whole genome shotgun (WGS) entry which is preliminary data.</text>
</comment>
<accession>A0A6B3BFK7</accession>
<evidence type="ECO:0000259" key="5">
    <source>
        <dbReference type="PROSITE" id="PS51820"/>
    </source>
</evidence>
<dbReference type="SMART" id="SM00758">
    <property type="entry name" value="PA14"/>
    <property type="match status" value="1"/>
</dbReference>
<dbReference type="InterPro" id="IPR006311">
    <property type="entry name" value="TAT_signal"/>
</dbReference>
<evidence type="ECO:0000313" key="6">
    <source>
        <dbReference type="EMBL" id="NEC85247.1"/>
    </source>
</evidence>
<evidence type="ECO:0000259" key="4">
    <source>
        <dbReference type="PROSITE" id="PS50853"/>
    </source>
</evidence>
<dbReference type="PROSITE" id="PS51318">
    <property type="entry name" value="TAT"/>
    <property type="match status" value="1"/>
</dbReference>
<dbReference type="InterPro" id="IPR013783">
    <property type="entry name" value="Ig-like_fold"/>
</dbReference>
<dbReference type="InterPro" id="IPR036116">
    <property type="entry name" value="FN3_sf"/>
</dbReference>
<feature type="domain" description="PA14" evidence="5">
    <location>
        <begin position="38"/>
        <end position="180"/>
    </location>
</feature>
<dbReference type="PROSITE" id="PS50853">
    <property type="entry name" value="FN3"/>
    <property type="match status" value="1"/>
</dbReference>
<evidence type="ECO:0000256" key="2">
    <source>
        <dbReference type="ARBA" id="ARBA00023326"/>
    </source>
</evidence>
<feature type="domain" description="Fibronectin type-III" evidence="4">
    <location>
        <begin position="177"/>
        <end position="272"/>
    </location>
</feature>
<dbReference type="InterPro" id="IPR011658">
    <property type="entry name" value="PA14_dom"/>
</dbReference>
<dbReference type="SUPFAM" id="SSF56988">
    <property type="entry name" value="Anthrax protective antigen"/>
    <property type="match status" value="1"/>
</dbReference>
<gene>
    <name evidence="6" type="ORF">G3I71_05100</name>
</gene>
<organism evidence="6">
    <name type="scientific">Streptomyces sp. SID12501</name>
    <dbReference type="NCBI Taxonomy" id="2706042"/>
    <lineage>
        <taxon>Bacteria</taxon>
        <taxon>Bacillati</taxon>
        <taxon>Actinomycetota</taxon>
        <taxon>Actinomycetes</taxon>
        <taxon>Kitasatosporales</taxon>
        <taxon>Streptomycetaceae</taxon>
        <taxon>Streptomyces</taxon>
    </lineage>
</organism>
<dbReference type="AlphaFoldDB" id="A0A6B3BFK7"/>
<evidence type="ECO:0000256" key="1">
    <source>
        <dbReference type="ARBA" id="ARBA00023295"/>
    </source>
</evidence>
<dbReference type="InterPro" id="IPR003961">
    <property type="entry name" value="FN3_dom"/>
</dbReference>
<proteinExistence type="predicted"/>
<keyword evidence="2" id="KW-0119">Carbohydrate metabolism</keyword>
<dbReference type="InterPro" id="IPR037524">
    <property type="entry name" value="PA14/GLEYA"/>
</dbReference>
<dbReference type="Gene3D" id="2.60.120.260">
    <property type="entry name" value="Galactose-binding domain-like"/>
    <property type="match status" value="1"/>
</dbReference>
<evidence type="ECO:0000256" key="3">
    <source>
        <dbReference type="SAM" id="SignalP"/>
    </source>
</evidence>
<dbReference type="Pfam" id="PF07691">
    <property type="entry name" value="PA14"/>
    <property type="match status" value="1"/>
</dbReference>
<feature type="signal peptide" evidence="3">
    <location>
        <begin position="1"/>
        <end position="34"/>
    </location>
</feature>
<feature type="chain" id="PRO_5038765362" description="PA14 domain-containing protein" evidence="3">
    <location>
        <begin position="35"/>
        <end position="678"/>
    </location>
</feature>
<dbReference type="Gene3D" id="2.60.40.10">
    <property type="entry name" value="Immunoglobulins"/>
    <property type="match status" value="4"/>
</dbReference>
<dbReference type="EMBL" id="JAAGLU010000003">
    <property type="protein sequence ID" value="NEC85247.1"/>
    <property type="molecule type" value="Genomic_DNA"/>
</dbReference>